<feature type="region of interest" description="Disordered" evidence="6">
    <location>
        <begin position="1"/>
        <end position="30"/>
    </location>
</feature>
<keyword evidence="4" id="KW-1133">Transmembrane helix</keyword>
<keyword evidence="3" id="KW-0812">Transmembrane</keyword>
<evidence type="ECO:0000256" key="5">
    <source>
        <dbReference type="ARBA" id="ARBA00023136"/>
    </source>
</evidence>
<evidence type="ECO:0000256" key="1">
    <source>
        <dbReference type="ARBA" id="ARBA00004141"/>
    </source>
</evidence>
<dbReference type="PANTHER" id="PTHR23511">
    <property type="entry name" value="SYNAPTIC VESICLE GLYCOPROTEIN 2"/>
    <property type="match status" value="1"/>
</dbReference>
<sequence length="99" mass="10710">MTGAVNERQRLLPADGSDDPQPDRHSEELGPAVPYEDALHQCGFGRYQIWLLLTCGWAVSSDAIEVLSVSFLLPSATCDLSLTSGDKGWLNATVFLGQC</sequence>
<dbReference type="AlphaFoldDB" id="A0AAV3Z2F3"/>
<evidence type="ECO:0000256" key="2">
    <source>
        <dbReference type="ARBA" id="ARBA00022448"/>
    </source>
</evidence>
<dbReference type="GO" id="GO:0016020">
    <property type="term" value="C:membrane"/>
    <property type="evidence" value="ECO:0007669"/>
    <property type="project" value="UniProtKB-SubCell"/>
</dbReference>
<gene>
    <name evidence="7" type="ORF">PoB_001517700</name>
</gene>
<evidence type="ECO:0000256" key="3">
    <source>
        <dbReference type="ARBA" id="ARBA00022692"/>
    </source>
</evidence>
<evidence type="ECO:0000256" key="6">
    <source>
        <dbReference type="SAM" id="MobiDB-lite"/>
    </source>
</evidence>
<reference evidence="7 8" key="1">
    <citation type="journal article" date="2021" name="Elife">
        <title>Chloroplast acquisition without the gene transfer in kleptoplastic sea slugs, Plakobranchus ocellatus.</title>
        <authorList>
            <person name="Maeda T."/>
            <person name="Takahashi S."/>
            <person name="Yoshida T."/>
            <person name="Shimamura S."/>
            <person name="Takaki Y."/>
            <person name="Nagai Y."/>
            <person name="Toyoda A."/>
            <person name="Suzuki Y."/>
            <person name="Arimoto A."/>
            <person name="Ishii H."/>
            <person name="Satoh N."/>
            <person name="Nishiyama T."/>
            <person name="Hasebe M."/>
            <person name="Maruyama T."/>
            <person name="Minagawa J."/>
            <person name="Obokata J."/>
            <person name="Shigenobu S."/>
        </authorList>
    </citation>
    <scope>NUCLEOTIDE SEQUENCE [LARGE SCALE GENOMIC DNA]</scope>
</reference>
<dbReference type="PANTHER" id="PTHR23511:SF34">
    <property type="entry name" value="SYNAPTIC VESICLE GLYCOPROTEIN 2"/>
    <property type="match status" value="1"/>
</dbReference>
<comment type="caution">
    <text evidence="7">The sequence shown here is derived from an EMBL/GenBank/DDBJ whole genome shotgun (WGS) entry which is preliminary data.</text>
</comment>
<protein>
    <submittedName>
        <fullName evidence="7">Synaptic vesicle glycoprotein 2c</fullName>
    </submittedName>
</protein>
<keyword evidence="8" id="KW-1185">Reference proteome</keyword>
<accession>A0AAV3Z2F3</accession>
<proteinExistence type="predicted"/>
<keyword evidence="5" id="KW-0472">Membrane</keyword>
<dbReference type="EMBL" id="BLXT01001871">
    <property type="protein sequence ID" value="GFN88671.1"/>
    <property type="molecule type" value="Genomic_DNA"/>
</dbReference>
<keyword evidence="2" id="KW-0813">Transport</keyword>
<organism evidence="7 8">
    <name type="scientific">Plakobranchus ocellatus</name>
    <dbReference type="NCBI Taxonomy" id="259542"/>
    <lineage>
        <taxon>Eukaryota</taxon>
        <taxon>Metazoa</taxon>
        <taxon>Spiralia</taxon>
        <taxon>Lophotrochozoa</taxon>
        <taxon>Mollusca</taxon>
        <taxon>Gastropoda</taxon>
        <taxon>Heterobranchia</taxon>
        <taxon>Euthyneura</taxon>
        <taxon>Panpulmonata</taxon>
        <taxon>Sacoglossa</taxon>
        <taxon>Placobranchoidea</taxon>
        <taxon>Plakobranchidae</taxon>
        <taxon>Plakobranchus</taxon>
    </lineage>
</organism>
<evidence type="ECO:0000313" key="7">
    <source>
        <dbReference type="EMBL" id="GFN88671.1"/>
    </source>
</evidence>
<evidence type="ECO:0000313" key="8">
    <source>
        <dbReference type="Proteomes" id="UP000735302"/>
    </source>
</evidence>
<comment type="subcellular location">
    <subcellularLocation>
        <location evidence="1">Membrane</location>
        <topology evidence="1">Multi-pass membrane protein</topology>
    </subcellularLocation>
</comment>
<name>A0AAV3Z2F3_9GAST</name>
<dbReference type="Proteomes" id="UP000735302">
    <property type="component" value="Unassembled WGS sequence"/>
</dbReference>
<evidence type="ECO:0000256" key="4">
    <source>
        <dbReference type="ARBA" id="ARBA00022989"/>
    </source>
</evidence>